<dbReference type="InterPro" id="IPR051430">
    <property type="entry name" value="Fungal_TF_Env_Response"/>
</dbReference>
<evidence type="ECO:0000256" key="1">
    <source>
        <dbReference type="ARBA" id="ARBA00022723"/>
    </source>
</evidence>
<dbReference type="Pfam" id="PF03101">
    <property type="entry name" value="FAR1"/>
    <property type="match status" value="1"/>
</dbReference>
<evidence type="ECO:0000256" key="7">
    <source>
        <dbReference type="SAM" id="MobiDB-lite"/>
    </source>
</evidence>
<accession>A0A8H8UBN2</accession>
<evidence type="ECO:0000256" key="5">
    <source>
        <dbReference type="ARBA" id="ARBA00023163"/>
    </source>
</evidence>
<dbReference type="PROSITE" id="PS50048">
    <property type="entry name" value="ZN2_CY6_FUNGAL_2"/>
    <property type="match status" value="1"/>
</dbReference>
<keyword evidence="3" id="KW-0805">Transcription regulation</keyword>
<keyword evidence="5" id="KW-0804">Transcription</keyword>
<gene>
    <name evidence="9" type="primary">lepB_3</name>
    <name evidence="9" type="ORF">LOCC1_G007385</name>
</gene>
<dbReference type="EMBL" id="QGMI01000366">
    <property type="protein sequence ID" value="TVY41868.1"/>
    <property type="molecule type" value="Genomic_DNA"/>
</dbReference>
<dbReference type="CDD" id="cd12148">
    <property type="entry name" value="fungal_TF_MHR"/>
    <property type="match status" value="1"/>
</dbReference>
<feature type="region of interest" description="Disordered" evidence="7">
    <location>
        <begin position="169"/>
        <end position="203"/>
    </location>
</feature>
<dbReference type="AlphaFoldDB" id="A0A8H8UBN2"/>
<feature type="domain" description="Zn(2)-C6 fungal-type" evidence="8">
    <location>
        <begin position="129"/>
        <end position="157"/>
    </location>
</feature>
<evidence type="ECO:0000256" key="2">
    <source>
        <dbReference type="ARBA" id="ARBA00022833"/>
    </source>
</evidence>
<feature type="region of interest" description="Disordered" evidence="7">
    <location>
        <begin position="215"/>
        <end position="240"/>
    </location>
</feature>
<sequence length="856" mass="96072">MAAFDQSMSTPMLMQTVSSLEEAGHAVYDFARKNRFGYKIRDTLKDKTTDKIRQRLWVCELAGLPDKRNKSAAIHPSKKRERKSTKCNCPFKIRAKINLNSEWDLETLEEKHNHGPLESLRRRRRPALACLQCRRCEINCDRTEPCVHCVSSRRQCTCQVFSNDNEPVLLTPPGGEFPTSPSRLGRARQTNTNTPFPEYSDNPARTRMETLAAGPDATPNVCTPGGNNVQHQSRARTEDPEPDLRDLLQRVQRLESSSTSFPYNGTTETGPELVARQPGLQDAQISVNKTRVIRWSNGLDAAQSEFAIISACYIAYTQASSSSDGVSSLDVEDETLVVQISDFLQKCKNIARSLNVGRPSRSLTGPGFGLQVPTRELADSLVPLYFQSFESTHRILHVPTFWTEYQRYWAHPESASTGLRLKVLLVVGIGSSFYKPKDDDAGLRDMVRQWIYVAQMWLSGPLEKDRLDIHGLQIHCLTILAREIFSNGGDLVWMSMGSLIHRAMQIGLHRDPKHLPPMSMMQAEVRRRLWATILEMLIQSSLDSSMPSRMSVDDFDTAAPSNINDDEIDDSTTVLQPHPRSAYTTTSMQLLLLDSVPTRLRILQLLNGLKPEISYPDVIALSSEITTAYRASSSFMKDNQKYGITSFHRNLLDYLIRRFLIPLHLPFATKARTNPLFHHSLKTSLEAAIAIISPEPNDDFAILMAMGGGLFKEGLRSATTVISLALLVHVESQRLDGTLQRSSQYRELLKQHMRDIISLSIERIKHGETNVKSHMFLSMVMAQVEALETGAECELGIARAARESLQFCHDLLLTRAGPGFLSADDMGRELTSYDDGLDAFGMDFEFESFLPGTGFS</sequence>
<evidence type="ECO:0000256" key="6">
    <source>
        <dbReference type="ARBA" id="ARBA00023242"/>
    </source>
</evidence>
<proteinExistence type="predicted"/>
<keyword evidence="2" id="KW-0862">Zinc</keyword>
<dbReference type="GO" id="GO:0001228">
    <property type="term" value="F:DNA-binding transcription activator activity, RNA polymerase II-specific"/>
    <property type="evidence" value="ECO:0007669"/>
    <property type="project" value="TreeGrafter"/>
</dbReference>
<dbReference type="PANTHER" id="PTHR31944:SF129">
    <property type="entry name" value="ASPYRIDONES CLUSTER REGULATOR APDR-RELATED"/>
    <property type="match status" value="1"/>
</dbReference>
<protein>
    <submittedName>
        <fullName evidence="9">Transcription factor</fullName>
    </submittedName>
</protein>
<evidence type="ECO:0000259" key="8">
    <source>
        <dbReference type="PROSITE" id="PS50048"/>
    </source>
</evidence>
<dbReference type="SUPFAM" id="SSF57701">
    <property type="entry name" value="Zn2/Cys6 DNA-binding domain"/>
    <property type="match status" value="1"/>
</dbReference>
<dbReference type="PANTHER" id="PTHR31944">
    <property type="entry name" value="HEME-RESPONSIVE ZINC FINGER TRANSCRIPTION FACTOR HAP1"/>
    <property type="match status" value="1"/>
</dbReference>
<dbReference type="GO" id="GO:0005634">
    <property type="term" value="C:nucleus"/>
    <property type="evidence" value="ECO:0007669"/>
    <property type="project" value="TreeGrafter"/>
</dbReference>
<dbReference type="InterPro" id="IPR004330">
    <property type="entry name" value="FAR1_DNA_bnd_dom"/>
</dbReference>
<evidence type="ECO:0000256" key="4">
    <source>
        <dbReference type="ARBA" id="ARBA00023125"/>
    </source>
</evidence>
<dbReference type="OrthoDB" id="655030at2759"/>
<reference evidence="9 10" key="1">
    <citation type="submission" date="2018-05" db="EMBL/GenBank/DDBJ databases">
        <title>Genome sequencing and assembly of the regulated plant pathogen Lachnellula willkommii and related sister species for the development of diagnostic species identification markers.</title>
        <authorList>
            <person name="Giroux E."/>
            <person name="Bilodeau G."/>
        </authorList>
    </citation>
    <scope>NUCLEOTIDE SEQUENCE [LARGE SCALE GENOMIC DNA]</scope>
    <source>
        <strain evidence="9 10">CBS 160.35</strain>
    </source>
</reference>
<dbReference type="GO" id="GO:0000978">
    <property type="term" value="F:RNA polymerase II cis-regulatory region sequence-specific DNA binding"/>
    <property type="evidence" value="ECO:0007669"/>
    <property type="project" value="TreeGrafter"/>
</dbReference>
<dbReference type="InterPro" id="IPR036864">
    <property type="entry name" value="Zn2-C6_fun-type_DNA-bd_sf"/>
</dbReference>
<dbReference type="InterPro" id="IPR001138">
    <property type="entry name" value="Zn2Cys6_DnaBD"/>
</dbReference>
<keyword evidence="1" id="KW-0479">Metal-binding</keyword>
<dbReference type="GO" id="GO:0008270">
    <property type="term" value="F:zinc ion binding"/>
    <property type="evidence" value="ECO:0007669"/>
    <property type="project" value="InterPro"/>
</dbReference>
<evidence type="ECO:0000313" key="10">
    <source>
        <dbReference type="Proteomes" id="UP000443090"/>
    </source>
</evidence>
<dbReference type="Proteomes" id="UP000443090">
    <property type="component" value="Unassembled WGS sequence"/>
</dbReference>
<evidence type="ECO:0000313" key="9">
    <source>
        <dbReference type="EMBL" id="TVY41868.1"/>
    </source>
</evidence>
<keyword evidence="6" id="KW-0539">Nucleus</keyword>
<dbReference type="SMART" id="SM00906">
    <property type="entry name" value="Fungal_trans"/>
    <property type="match status" value="1"/>
</dbReference>
<keyword evidence="4" id="KW-0238">DNA-binding</keyword>
<dbReference type="CDD" id="cd00067">
    <property type="entry name" value="GAL4"/>
    <property type="match status" value="1"/>
</dbReference>
<dbReference type="Pfam" id="PF04082">
    <property type="entry name" value="Fungal_trans"/>
    <property type="match status" value="1"/>
</dbReference>
<organism evidence="9 10">
    <name type="scientific">Lachnellula occidentalis</name>
    <dbReference type="NCBI Taxonomy" id="215460"/>
    <lineage>
        <taxon>Eukaryota</taxon>
        <taxon>Fungi</taxon>
        <taxon>Dikarya</taxon>
        <taxon>Ascomycota</taxon>
        <taxon>Pezizomycotina</taxon>
        <taxon>Leotiomycetes</taxon>
        <taxon>Helotiales</taxon>
        <taxon>Lachnaceae</taxon>
        <taxon>Lachnellula</taxon>
    </lineage>
</organism>
<evidence type="ECO:0000256" key="3">
    <source>
        <dbReference type="ARBA" id="ARBA00023015"/>
    </source>
</evidence>
<keyword evidence="10" id="KW-1185">Reference proteome</keyword>
<name>A0A8H8UBN2_9HELO</name>
<dbReference type="GO" id="GO:0006351">
    <property type="term" value="P:DNA-templated transcription"/>
    <property type="evidence" value="ECO:0007669"/>
    <property type="project" value="InterPro"/>
</dbReference>
<comment type="caution">
    <text evidence="9">The sequence shown here is derived from an EMBL/GenBank/DDBJ whole genome shotgun (WGS) entry which is preliminary data.</text>
</comment>
<dbReference type="InterPro" id="IPR007219">
    <property type="entry name" value="XnlR_reg_dom"/>
</dbReference>